<dbReference type="PANTHER" id="PTHR11731">
    <property type="entry name" value="PROTEASE FAMILY S9B,C DIPEPTIDYL-PEPTIDASE IV-RELATED"/>
    <property type="match status" value="1"/>
</dbReference>
<name>A0A2A2J7F0_9BILA</name>
<dbReference type="InterPro" id="IPR050278">
    <property type="entry name" value="Serine_Prot_S9B/DPPIV"/>
</dbReference>
<dbReference type="Pfam" id="PF00930">
    <property type="entry name" value="DPPIV_N"/>
    <property type="match status" value="1"/>
</dbReference>
<dbReference type="InterPro" id="IPR029058">
    <property type="entry name" value="AB_hydrolase_fold"/>
</dbReference>
<dbReference type="FunFam" id="3.40.50.1820:FF:000003">
    <property type="entry name" value="Dipeptidyl peptidase 4"/>
    <property type="match status" value="1"/>
</dbReference>
<feature type="transmembrane region" description="Helical" evidence="4">
    <location>
        <begin position="29"/>
        <end position="54"/>
    </location>
</feature>
<dbReference type="InterPro" id="IPR002469">
    <property type="entry name" value="Peptidase_S9B_N"/>
</dbReference>
<dbReference type="GO" id="GO:0008239">
    <property type="term" value="F:dipeptidyl-peptidase activity"/>
    <property type="evidence" value="ECO:0007669"/>
    <property type="project" value="TreeGrafter"/>
</dbReference>
<feature type="domain" description="Peptidase S9 prolyl oligopeptidase catalytic" evidence="5">
    <location>
        <begin position="643"/>
        <end position="837"/>
    </location>
</feature>
<dbReference type="GO" id="GO:0005886">
    <property type="term" value="C:plasma membrane"/>
    <property type="evidence" value="ECO:0007669"/>
    <property type="project" value="TreeGrafter"/>
</dbReference>
<evidence type="ECO:0000256" key="1">
    <source>
        <dbReference type="ARBA" id="ARBA00010036"/>
    </source>
</evidence>
<keyword evidence="4" id="KW-0812">Transmembrane</keyword>
<evidence type="ECO:0008006" key="9">
    <source>
        <dbReference type="Google" id="ProtNLM"/>
    </source>
</evidence>
<evidence type="ECO:0000259" key="5">
    <source>
        <dbReference type="Pfam" id="PF00326"/>
    </source>
</evidence>
<comment type="similarity">
    <text evidence="1">Belongs to the peptidase S9B family. DPPIV subfamily.</text>
</comment>
<dbReference type="Gene3D" id="2.140.10.30">
    <property type="entry name" value="Dipeptidylpeptidase IV, N-terminal domain"/>
    <property type="match status" value="1"/>
</dbReference>
<evidence type="ECO:0000313" key="7">
    <source>
        <dbReference type="EMBL" id="PAV57696.1"/>
    </source>
</evidence>
<keyword evidence="8" id="KW-1185">Reference proteome</keyword>
<dbReference type="Proteomes" id="UP000218231">
    <property type="component" value="Unassembled WGS sequence"/>
</dbReference>
<dbReference type="PANTHER" id="PTHR11731:SF202">
    <property type="entry name" value="DIPEPTIDYL PEPTIDASE FAMILY MEMBER 2"/>
    <property type="match status" value="1"/>
</dbReference>
<sequence length="847" mass="96465">MEKNYLNGRSLAGRGNVSPSASSTSSVTLIYKLLICLFALIIVLLVCLAMAMLITQKPVDLTGGINVDNVDVDSDEWKSGKGTEANCTRFARRRKFTYRKFTMDDAYMGKTMMKELTEDVSWRRDGSLLKKKEDFFGMFSDGVVRIPPGSREELKFLDSTSLLDKLSSDEKYAYKQNLSKKVFRHSNIYSYDIVRVEDGKTLASSWPVGPKGSGSEDILLFMWNPNPKAHDFIFIHDYNIYYQEDPENPGSAIQITTSGQKDLRYGIADWLNEEEILSKAEAVWWSDSGRYISYARYDDRDVNKIYVVSYSFGNQYPNYEEISYPKTGVVNNPFTNLYIWDKANNQVVEAMPPDALRHENQSFYVLQNKWLHMPSSLQSELGPERLLTIWSNREQTIAYFTLCGVGDCRNVHQQTFVIGGQSLWVEPGEFEVILESKKGFFVVLPRKYSDLNIYNHIAHIELLPTGVGKIRSWVGGAFDIVKVFSYDAVSDTLTFASTGSRIAEMKLYRAYKATTKTPVIQSLSSLLPNCNNGHFTVSPTGKRATIECQSEFEQNRLFLIDVINPNDYYQIGPDTSEKPPELFFDLPEFSYETITLPSGYEAEVRIMKPPHFNKDDKYPVLVEVYGGPNSNRVQRSAPSPQLLSLCSSYGIVIIWIDVRGTARKGWNIKAPVYKHLGEYESADTIDGTNLLLDKYPYLDRGNVAIFGWSYGGYLSTWVGANDQGNTFKCIVSVAPVTNWLLYDSAYTERYMGMPMENLAGYNRTSLFNVAENLRNVRYFLAHGEMDDNVHYQNSGLLAYKLQSKLIHFEQYVYSNAAHSMGDQHQHLFREIARFLSSQACFHIEVEQ</sequence>
<comment type="caution">
    <text evidence="7">The sequence shown here is derived from an EMBL/GenBank/DDBJ whole genome shotgun (WGS) entry which is preliminary data.</text>
</comment>
<keyword evidence="4" id="KW-1133">Transmembrane helix</keyword>
<comment type="function">
    <text evidence="3">Removes N-terminal dipeptides sequentially from polypeptides. Essential for control of distal tip cell migration.</text>
</comment>
<evidence type="ECO:0000256" key="2">
    <source>
        <dbReference type="ARBA" id="ARBA00023180"/>
    </source>
</evidence>
<organism evidence="7 8">
    <name type="scientific">Diploscapter pachys</name>
    <dbReference type="NCBI Taxonomy" id="2018661"/>
    <lineage>
        <taxon>Eukaryota</taxon>
        <taxon>Metazoa</taxon>
        <taxon>Ecdysozoa</taxon>
        <taxon>Nematoda</taxon>
        <taxon>Chromadorea</taxon>
        <taxon>Rhabditida</taxon>
        <taxon>Rhabditina</taxon>
        <taxon>Rhabditomorpha</taxon>
        <taxon>Rhabditoidea</taxon>
        <taxon>Rhabditidae</taxon>
        <taxon>Diploscapter</taxon>
    </lineage>
</organism>
<gene>
    <name evidence="7" type="ORF">WR25_23313</name>
</gene>
<evidence type="ECO:0000259" key="6">
    <source>
        <dbReference type="Pfam" id="PF00930"/>
    </source>
</evidence>
<dbReference type="OrthoDB" id="16520at2759"/>
<dbReference type="SUPFAM" id="SSF53474">
    <property type="entry name" value="alpha/beta-Hydrolases"/>
    <property type="match status" value="1"/>
</dbReference>
<protein>
    <recommendedName>
        <fullName evidence="9">Peptidase S9 prolyl oligopeptidase catalytic domain-containing protein</fullName>
    </recommendedName>
</protein>
<evidence type="ECO:0000256" key="4">
    <source>
        <dbReference type="SAM" id="Phobius"/>
    </source>
</evidence>
<dbReference type="Gene3D" id="3.40.50.1820">
    <property type="entry name" value="alpha/beta hydrolase"/>
    <property type="match status" value="1"/>
</dbReference>
<keyword evidence="4" id="KW-0472">Membrane</keyword>
<feature type="domain" description="Dipeptidylpeptidase IV N-terminal" evidence="6">
    <location>
        <begin position="167"/>
        <end position="550"/>
    </location>
</feature>
<evidence type="ECO:0000256" key="3">
    <source>
        <dbReference type="ARBA" id="ARBA00058505"/>
    </source>
</evidence>
<dbReference type="STRING" id="2018661.A0A2A2J7F0"/>
<dbReference type="GO" id="GO:0008236">
    <property type="term" value="F:serine-type peptidase activity"/>
    <property type="evidence" value="ECO:0007669"/>
    <property type="project" value="InterPro"/>
</dbReference>
<dbReference type="SUPFAM" id="SSF82171">
    <property type="entry name" value="DPP6 N-terminal domain-like"/>
    <property type="match status" value="1"/>
</dbReference>
<reference evidence="7 8" key="1">
    <citation type="journal article" date="2017" name="Curr. Biol.">
        <title>Genome architecture and evolution of a unichromosomal asexual nematode.</title>
        <authorList>
            <person name="Fradin H."/>
            <person name="Zegar C."/>
            <person name="Gutwein M."/>
            <person name="Lucas J."/>
            <person name="Kovtun M."/>
            <person name="Corcoran D."/>
            <person name="Baugh L.R."/>
            <person name="Kiontke K."/>
            <person name="Gunsalus K."/>
            <person name="Fitch D.H."/>
            <person name="Piano F."/>
        </authorList>
    </citation>
    <scope>NUCLEOTIDE SEQUENCE [LARGE SCALE GENOMIC DNA]</scope>
    <source>
        <strain evidence="7">PF1309</strain>
    </source>
</reference>
<evidence type="ECO:0000313" key="8">
    <source>
        <dbReference type="Proteomes" id="UP000218231"/>
    </source>
</evidence>
<dbReference type="GO" id="GO:0006508">
    <property type="term" value="P:proteolysis"/>
    <property type="evidence" value="ECO:0007669"/>
    <property type="project" value="InterPro"/>
</dbReference>
<accession>A0A2A2J7F0</accession>
<dbReference type="InterPro" id="IPR001375">
    <property type="entry name" value="Peptidase_S9_cat"/>
</dbReference>
<dbReference type="AlphaFoldDB" id="A0A2A2J7F0"/>
<keyword evidence="2" id="KW-0325">Glycoprotein</keyword>
<dbReference type="Pfam" id="PF00326">
    <property type="entry name" value="Peptidase_S9"/>
    <property type="match status" value="1"/>
</dbReference>
<proteinExistence type="inferred from homology"/>
<dbReference type="EMBL" id="LIAE01010630">
    <property type="protein sequence ID" value="PAV57696.1"/>
    <property type="molecule type" value="Genomic_DNA"/>
</dbReference>